<keyword evidence="3" id="KW-1185">Reference proteome</keyword>
<name>A0A9Y4JTY7_9TELE</name>
<reference evidence="4" key="1">
    <citation type="submission" date="2025-08" db="UniProtKB">
        <authorList>
            <consortium name="RefSeq"/>
        </authorList>
    </citation>
    <scope>IDENTIFICATION</scope>
</reference>
<evidence type="ECO:0000256" key="1">
    <source>
        <dbReference type="ARBA" id="ARBA00022729"/>
    </source>
</evidence>
<protein>
    <submittedName>
        <fullName evidence="4">Stereocilin-like protein</fullName>
    </submittedName>
</protein>
<dbReference type="PANTHER" id="PTHR23412">
    <property type="entry name" value="STEREOCILIN RELATED"/>
    <property type="match status" value="1"/>
</dbReference>
<keyword evidence="2" id="KW-0325">Glycoprotein</keyword>
<proteinExistence type="predicted"/>
<dbReference type="Proteomes" id="UP000694891">
    <property type="component" value="Unplaced"/>
</dbReference>
<evidence type="ECO:0000313" key="3">
    <source>
        <dbReference type="Proteomes" id="UP000694891"/>
    </source>
</evidence>
<accession>A0A9Y4JTY7</accession>
<dbReference type="PANTHER" id="PTHR23412:SF19">
    <property type="entry name" value="STEREOCILIN 1"/>
    <property type="match status" value="1"/>
</dbReference>
<dbReference type="GO" id="GO:0007160">
    <property type="term" value="P:cell-matrix adhesion"/>
    <property type="evidence" value="ECO:0007669"/>
    <property type="project" value="TreeGrafter"/>
</dbReference>
<dbReference type="InterPro" id="IPR026664">
    <property type="entry name" value="Stereocilin-rel"/>
</dbReference>
<organism evidence="3 4">
    <name type="scientific">Stegastes partitus</name>
    <name type="common">bicolor damselfish</name>
    <dbReference type="NCBI Taxonomy" id="144197"/>
    <lineage>
        <taxon>Eukaryota</taxon>
        <taxon>Metazoa</taxon>
        <taxon>Chordata</taxon>
        <taxon>Craniata</taxon>
        <taxon>Vertebrata</taxon>
        <taxon>Euteleostomi</taxon>
        <taxon>Actinopterygii</taxon>
        <taxon>Neopterygii</taxon>
        <taxon>Teleostei</taxon>
        <taxon>Neoteleostei</taxon>
        <taxon>Acanthomorphata</taxon>
        <taxon>Ovalentaria</taxon>
        <taxon>Pomacentridae</taxon>
        <taxon>Stegastes</taxon>
    </lineage>
</organism>
<evidence type="ECO:0000256" key="2">
    <source>
        <dbReference type="ARBA" id="ARBA00023180"/>
    </source>
</evidence>
<sequence length="90" mass="9851">MMPHKKFAVTFDPEAIAMLSYDQAVAVTKEQLAELSEVQRTALALVLTPWEDRPIDFRGRSLGLAPSHSPGCLTVGLLMLLLTVLLCPDT</sequence>
<dbReference type="CTD" id="101886410"/>
<gene>
    <name evidence="4" type="primary">strc1</name>
</gene>
<dbReference type="RefSeq" id="XP_008279602.1">
    <property type="nucleotide sequence ID" value="XM_008281380.1"/>
</dbReference>
<keyword evidence="1" id="KW-0732">Signal</keyword>
<dbReference type="AlphaFoldDB" id="A0A9Y4JTY7"/>
<dbReference type="GO" id="GO:0009986">
    <property type="term" value="C:cell surface"/>
    <property type="evidence" value="ECO:0007669"/>
    <property type="project" value="TreeGrafter"/>
</dbReference>
<evidence type="ECO:0000313" key="4">
    <source>
        <dbReference type="RefSeq" id="XP_008279602.1"/>
    </source>
</evidence>